<dbReference type="EMBL" id="CP146612">
    <property type="protein sequence ID" value="WWX25795.1"/>
    <property type="molecule type" value="Genomic_DNA"/>
</dbReference>
<accession>A0ABZ2J4F8</accession>
<proteinExistence type="predicted"/>
<organism evidence="3 4">
    <name type="scientific">Candidatus Dehalogenimonas loeffleri</name>
    <dbReference type="NCBI Taxonomy" id="3127115"/>
    <lineage>
        <taxon>Bacteria</taxon>
        <taxon>Bacillati</taxon>
        <taxon>Chloroflexota</taxon>
        <taxon>Dehalococcoidia</taxon>
        <taxon>Dehalococcoidales</taxon>
        <taxon>Dehalococcoidaceae</taxon>
        <taxon>Dehalogenimonas</taxon>
    </lineage>
</organism>
<sequence>MGRKKPRKSQTAPVAGHPSPGAAEFAPEIDLHALTVMEALDKLDEFIHDAFQAGHYRVRVNHGKGTGVLKLEVGRYLAGHPLVISHRQADVWHGGSGVTEADLSYR</sequence>
<evidence type="ECO:0000256" key="1">
    <source>
        <dbReference type="SAM" id="MobiDB-lite"/>
    </source>
</evidence>
<dbReference type="PROSITE" id="PS50828">
    <property type="entry name" value="SMR"/>
    <property type="match status" value="1"/>
</dbReference>
<keyword evidence="4" id="KW-1185">Reference proteome</keyword>
<name>A0ABZ2J4F8_9CHLR</name>
<gene>
    <name evidence="3" type="ORF">V8247_02155</name>
</gene>
<reference evidence="3 4" key="1">
    <citation type="submission" date="2024-03" db="EMBL/GenBank/DDBJ databases">
        <title>A Dehalogenimonas Isolated from Estuarine Sediments Dihaloeliminates Chlorinated Alkanes.</title>
        <authorList>
            <person name="Yang Y."/>
            <person name="Wang H."/>
        </authorList>
    </citation>
    <scope>NUCLEOTIDE SEQUENCE [LARGE SCALE GENOMIC DNA]</scope>
    <source>
        <strain evidence="3 4">W</strain>
    </source>
</reference>
<evidence type="ECO:0000313" key="3">
    <source>
        <dbReference type="EMBL" id="WWX25795.1"/>
    </source>
</evidence>
<protein>
    <submittedName>
        <fullName evidence="3">Smr/MutS family protein</fullName>
    </submittedName>
</protein>
<dbReference type="SUPFAM" id="SSF160443">
    <property type="entry name" value="SMR domain-like"/>
    <property type="match status" value="1"/>
</dbReference>
<dbReference type="SMART" id="SM00463">
    <property type="entry name" value="SMR"/>
    <property type="match status" value="1"/>
</dbReference>
<evidence type="ECO:0000259" key="2">
    <source>
        <dbReference type="PROSITE" id="PS50828"/>
    </source>
</evidence>
<dbReference type="Pfam" id="PF01713">
    <property type="entry name" value="Smr"/>
    <property type="match status" value="1"/>
</dbReference>
<evidence type="ECO:0000313" key="4">
    <source>
        <dbReference type="Proteomes" id="UP001375370"/>
    </source>
</evidence>
<dbReference type="RefSeq" id="WP_338738321.1">
    <property type="nucleotide sequence ID" value="NZ_CP146612.1"/>
</dbReference>
<feature type="domain" description="Smr" evidence="2">
    <location>
        <begin position="29"/>
        <end position="104"/>
    </location>
</feature>
<dbReference type="InterPro" id="IPR036063">
    <property type="entry name" value="Smr_dom_sf"/>
</dbReference>
<dbReference type="InterPro" id="IPR002625">
    <property type="entry name" value="Smr_dom"/>
</dbReference>
<dbReference type="PANTHER" id="PTHR35562:SF2">
    <property type="entry name" value="DNA ENDONUCLEASE SMRA-RELATED"/>
    <property type="match status" value="1"/>
</dbReference>
<dbReference type="Proteomes" id="UP001375370">
    <property type="component" value="Chromosome"/>
</dbReference>
<dbReference type="Gene3D" id="3.30.1370.110">
    <property type="match status" value="1"/>
</dbReference>
<feature type="region of interest" description="Disordered" evidence="1">
    <location>
        <begin position="1"/>
        <end position="23"/>
    </location>
</feature>
<dbReference type="PANTHER" id="PTHR35562">
    <property type="entry name" value="DNA ENDONUCLEASE SMRA-RELATED"/>
    <property type="match status" value="1"/>
</dbReference>